<proteinExistence type="predicted"/>
<name>A0A2D4FQ23_MICCO</name>
<dbReference type="EMBL" id="IACJ01081895">
    <property type="protein sequence ID" value="LAA49388.1"/>
    <property type="molecule type" value="Transcribed_RNA"/>
</dbReference>
<sequence length="122" mass="14771">MTPSSPSLDNSALHPAQELFFFFFPWRGLRLSMKRNFEHQRHFGLQKVLWWLRRSVCAWESSLLYTENFPLQFLCCLNQILFAVCHMFVRHAFPLYCFEQFWRIISICKHCIIDDNEIKHTL</sequence>
<accession>A0A2D4FQ23</accession>
<dbReference type="EMBL" id="IACJ01081894">
    <property type="protein sequence ID" value="LAA49386.1"/>
    <property type="molecule type" value="Transcribed_RNA"/>
</dbReference>
<organism evidence="1">
    <name type="scientific">Micrurus corallinus</name>
    <name type="common">Brazilian coral snake</name>
    <dbReference type="NCBI Taxonomy" id="54390"/>
    <lineage>
        <taxon>Eukaryota</taxon>
        <taxon>Metazoa</taxon>
        <taxon>Chordata</taxon>
        <taxon>Craniata</taxon>
        <taxon>Vertebrata</taxon>
        <taxon>Euteleostomi</taxon>
        <taxon>Lepidosauria</taxon>
        <taxon>Squamata</taxon>
        <taxon>Bifurcata</taxon>
        <taxon>Unidentata</taxon>
        <taxon>Episquamata</taxon>
        <taxon>Toxicofera</taxon>
        <taxon>Serpentes</taxon>
        <taxon>Colubroidea</taxon>
        <taxon>Elapidae</taxon>
        <taxon>Elapinae</taxon>
        <taxon>Micrurus</taxon>
    </lineage>
</organism>
<evidence type="ECO:0000313" key="1">
    <source>
        <dbReference type="EMBL" id="LAA49386.1"/>
    </source>
</evidence>
<protein>
    <submittedName>
        <fullName evidence="1">Uncharacterized protein</fullName>
    </submittedName>
</protein>
<dbReference type="AlphaFoldDB" id="A0A2D4FQ23"/>
<reference evidence="1" key="2">
    <citation type="submission" date="2017-11" db="EMBL/GenBank/DDBJ databases">
        <title>Coralsnake Venomics: Analyses of Venom Gland Transcriptomes and Proteomes of Six Brazilian Taxa.</title>
        <authorList>
            <person name="Aird S.D."/>
            <person name="Jorge da Silva N."/>
            <person name="Qiu L."/>
            <person name="Villar-Briones A."/>
            <person name="Aparecida-Saddi V."/>
            <person name="Campos-Telles M.P."/>
            <person name="Grau M."/>
            <person name="Mikheyev A.S."/>
        </authorList>
    </citation>
    <scope>NUCLEOTIDE SEQUENCE</scope>
    <source>
        <tissue evidence="1">Venom_gland</tissue>
    </source>
</reference>
<reference evidence="1" key="1">
    <citation type="submission" date="2017-07" db="EMBL/GenBank/DDBJ databases">
        <authorList>
            <person name="Mikheyev A."/>
            <person name="Grau M."/>
        </authorList>
    </citation>
    <scope>NUCLEOTIDE SEQUENCE</scope>
    <source>
        <tissue evidence="1">Venom_gland</tissue>
    </source>
</reference>